<organism evidence="2 3">
    <name type="scientific">Glossina palpalis gambiensis</name>
    <dbReference type="NCBI Taxonomy" id="67801"/>
    <lineage>
        <taxon>Eukaryota</taxon>
        <taxon>Metazoa</taxon>
        <taxon>Ecdysozoa</taxon>
        <taxon>Arthropoda</taxon>
        <taxon>Hexapoda</taxon>
        <taxon>Insecta</taxon>
        <taxon>Pterygota</taxon>
        <taxon>Neoptera</taxon>
        <taxon>Endopterygota</taxon>
        <taxon>Diptera</taxon>
        <taxon>Brachycera</taxon>
        <taxon>Muscomorpha</taxon>
        <taxon>Hippoboscoidea</taxon>
        <taxon>Glossinidae</taxon>
        <taxon>Glossina</taxon>
    </lineage>
</organism>
<protein>
    <submittedName>
        <fullName evidence="2">Uncharacterized protein</fullName>
    </submittedName>
</protein>
<evidence type="ECO:0000256" key="1">
    <source>
        <dbReference type="SAM" id="MobiDB-lite"/>
    </source>
</evidence>
<evidence type="ECO:0000313" key="2">
    <source>
        <dbReference type="EnsemblMetazoa" id="GPPI020356-PA"/>
    </source>
</evidence>
<name>A0A1B0B6D6_9MUSC</name>
<proteinExistence type="predicted"/>
<feature type="region of interest" description="Disordered" evidence="1">
    <location>
        <begin position="814"/>
        <end position="841"/>
    </location>
</feature>
<accession>A0A1B0B6D6</accession>
<feature type="compositionally biased region" description="Basic and acidic residues" evidence="1">
    <location>
        <begin position="695"/>
        <end position="704"/>
    </location>
</feature>
<dbReference type="AlphaFoldDB" id="A0A1B0B6D6"/>
<sequence>MFAAKKICRMMNVTAQRVKELDNAEEDKEFINIDNDNDEITETDESLLAVLDFIKTESELQAHDVMTAKKTNPTNPYVEENFQKLLRAEIENNLAMQKREVSDAVESSEDLKQNMCLEDHNYAFAPKNFKHPVSANAFLKLAHVEKGLANPQHEGSLKVEVENVYNRLKTQLKDESFSNACSPNRIDDYKKPLKRTISPEIANKQCNENTIDSKGLLKIRKPDSINVLFKETDRFEGNADNYTKDDEGQLTQLKTKLETGRARGEQQQANINLINFEYAKNTIDTLQSTNSEIQSLKCQTAQFERIHKQRRPSTKGKSQNRGNFISPLNSNQSAKTSRCSELSKITERQLQSDKGKKAFTANASHSVSQSKIETQKRLNSLKARANLNEQLSSSVYKGSTTRSANITFKPTTCSNLRSNLITFSTKSLSKTNLNSPTCCLSQVKPLETANVFRPNKSNEERLAATNNLTNVNKSEGNFSFNDGHKAKIYQKPPPDLLMKTITALTKNSCYKKMRPTLVESSVEKNRNESLQLTNASNPISSSNFQFASQRENVSLNSSEISSLESNWNSNANSNSKEIASQLISSAKLFAQSSKKKKQVKKKSNFTEIIEYAIRNKLVDYKNVTSIQNNEDFDVIINLYNSQREGGIKYANNKRARKRISARVRYKLKLKDPMFRNIDANESINDNENTPTSSSKMDDIAKTADETSESVKPQSPFDKPPLKNALYFALHSGLITSDEFNKCQSAQENLQAVLSVLNEKIKNNLEIYQKTLKMRKMIVNGLAKYCSKNEQDSSRSVNNKLELAAFHLNHLNSKPKTNILSNNSPSFNSPTSSMDHTNEQTRDSLLSEEEIPYFIMPIPNYGQTDCSAVAEI</sequence>
<dbReference type="EMBL" id="JXJN01009056">
    <property type="status" value="NOT_ANNOTATED_CDS"/>
    <property type="molecule type" value="Genomic_DNA"/>
</dbReference>
<feature type="compositionally biased region" description="Polar residues" evidence="1">
    <location>
        <begin position="315"/>
        <end position="337"/>
    </location>
</feature>
<dbReference type="Proteomes" id="UP000092460">
    <property type="component" value="Unassembled WGS sequence"/>
</dbReference>
<evidence type="ECO:0000313" key="3">
    <source>
        <dbReference type="Proteomes" id="UP000092460"/>
    </source>
</evidence>
<reference evidence="3" key="1">
    <citation type="submission" date="2015-01" db="EMBL/GenBank/DDBJ databases">
        <authorList>
            <person name="Aksoy S."/>
            <person name="Warren W."/>
            <person name="Wilson R.K."/>
        </authorList>
    </citation>
    <scope>NUCLEOTIDE SEQUENCE [LARGE SCALE GENOMIC DNA]</scope>
    <source>
        <strain evidence="3">IAEA</strain>
    </source>
</reference>
<dbReference type="EnsemblMetazoa" id="GPPI020356-RA">
    <property type="protein sequence ID" value="GPPI020356-PA"/>
    <property type="gene ID" value="GPPI020356"/>
</dbReference>
<feature type="compositionally biased region" description="Low complexity" evidence="1">
    <location>
        <begin position="820"/>
        <end position="832"/>
    </location>
</feature>
<dbReference type="VEuPathDB" id="VectorBase:GPPI020356"/>
<reference evidence="2" key="2">
    <citation type="submission" date="2020-05" db="UniProtKB">
        <authorList>
            <consortium name="EnsemblMetazoa"/>
        </authorList>
    </citation>
    <scope>IDENTIFICATION</scope>
    <source>
        <strain evidence="2">IAEA</strain>
    </source>
</reference>
<feature type="compositionally biased region" description="Polar residues" evidence="1">
    <location>
        <begin position="680"/>
        <end position="694"/>
    </location>
</feature>
<feature type="region of interest" description="Disordered" evidence="1">
    <location>
        <begin position="304"/>
        <end position="337"/>
    </location>
</feature>
<keyword evidence="3" id="KW-1185">Reference proteome</keyword>
<feature type="region of interest" description="Disordered" evidence="1">
    <location>
        <begin position="680"/>
        <end position="716"/>
    </location>
</feature>